<proteinExistence type="predicted"/>
<dbReference type="Proteomes" id="UP000245870">
    <property type="component" value="Unassembled WGS sequence"/>
</dbReference>
<dbReference type="RefSeq" id="WP_116615960.1">
    <property type="nucleotide sequence ID" value="NZ_CALDWB010000030.1"/>
</dbReference>
<dbReference type="NCBIfam" id="TIGR03853">
    <property type="entry name" value="matur_matur"/>
    <property type="match status" value="1"/>
</dbReference>
<name>A0A2U0UII6_9BACT</name>
<dbReference type="InterPro" id="IPR019620">
    <property type="entry name" value="Metal-bd_prot_put"/>
</dbReference>
<dbReference type="AlphaFoldDB" id="A0A2U0UII6"/>
<dbReference type="EMBL" id="QENY01000004">
    <property type="protein sequence ID" value="PVX57436.1"/>
    <property type="molecule type" value="Genomic_DNA"/>
</dbReference>
<protein>
    <submittedName>
        <fullName evidence="1">Putative metal-binding protein</fullName>
    </submittedName>
</protein>
<evidence type="ECO:0000313" key="2">
    <source>
        <dbReference type="Proteomes" id="UP000245870"/>
    </source>
</evidence>
<keyword evidence="2" id="KW-1185">Reference proteome</keyword>
<evidence type="ECO:0000313" key="1">
    <source>
        <dbReference type="EMBL" id="PVX57436.1"/>
    </source>
</evidence>
<sequence>MTHGHEVLHMMEGHSYATREELIAAIKEKFGPDEQFCTCSAAGMSAAQLVEFLEARGKFKPADGATFTVDSSKICKH</sequence>
<dbReference type="OrthoDB" id="285410at2"/>
<gene>
    <name evidence="1" type="ORF">C7379_10452</name>
</gene>
<dbReference type="Pfam" id="PF10678">
    <property type="entry name" value="DUF2492"/>
    <property type="match status" value="1"/>
</dbReference>
<reference evidence="1 2" key="1">
    <citation type="submission" date="2018-05" db="EMBL/GenBank/DDBJ databases">
        <title>Genomic Encyclopedia of Type Strains, Phase IV (KMG-IV): sequencing the most valuable type-strain genomes for metagenomic binning, comparative biology and taxonomic classification.</title>
        <authorList>
            <person name="Goeker M."/>
        </authorList>
    </citation>
    <scope>NUCLEOTIDE SEQUENCE [LARGE SCALE GENOMIC DNA]</scope>
    <source>
        <strain evidence="1 2">DSM 100333</strain>
    </source>
</reference>
<organism evidence="1 2">
    <name type="scientific">Hallella colorans</name>
    <dbReference type="NCBI Taxonomy" id="1703337"/>
    <lineage>
        <taxon>Bacteria</taxon>
        <taxon>Pseudomonadati</taxon>
        <taxon>Bacteroidota</taxon>
        <taxon>Bacteroidia</taxon>
        <taxon>Bacteroidales</taxon>
        <taxon>Prevotellaceae</taxon>
        <taxon>Hallella</taxon>
    </lineage>
</organism>
<accession>A0A2U0UII6</accession>
<comment type="caution">
    <text evidence="1">The sequence shown here is derived from an EMBL/GenBank/DDBJ whole genome shotgun (WGS) entry which is preliminary data.</text>
</comment>